<feature type="transmembrane region" description="Helical" evidence="10">
    <location>
        <begin position="315"/>
        <end position="334"/>
    </location>
</feature>
<evidence type="ECO:0000256" key="1">
    <source>
        <dbReference type="ARBA" id="ARBA00004651"/>
    </source>
</evidence>
<evidence type="ECO:0000313" key="12">
    <source>
        <dbReference type="EMBL" id="CAH3173381.1"/>
    </source>
</evidence>
<feature type="transmembrane region" description="Helical" evidence="10">
    <location>
        <begin position="159"/>
        <end position="180"/>
    </location>
</feature>
<dbReference type="InterPro" id="IPR000276">
    <property type="entry name" value="GPCR_Rhodpsn"/>
</dbReference>
<feature type="transmembrane region" description="Helical" evidence="10">
    <location>
        <begin position="12"/>
        <end position="35"/>
    </location>
</feature>
<proteinExistence type="predicted"/>
<evidence type="ECO:0000256" key="9">
    <source>
        <dbReference type="ARBA" id="ARBA00023224"/>
    </source>
</evidence>
<feature type="transmembrane region" description="Helical" evidence="10">
    <location>
        <begin position="280"/>
        <end position="306"/>
    </location>
</feature>
<feature type="transmembrane region" description="Helical" evidence="10">
    <location>
        <begin position="396"/>
        <end position="417"/>
    </location>
</feature>
<organism evidence="12 13">
    <name type="scientific">Porites lobata</name>
    <dbReference type="NCBI Taxonomy" id="104759"/>
    <lineage>
        <taxon>Eukaryota</taxon>
        <taxon>Metazoa</taxon>
        <taxon>Cnidaria</taxon>
        <taxon>Anthozoa</taxon>
        <taxon>Hexacorallia</taxon>
        <taxon>Scleractinia</taxon>
        <taxon>Fungiina</taxon>
        <taxon>Poritidae</taxon>
        <taxon>Porites</taxon>
    </lineage>
</organism>
<dbReference type="PRINTS" id="PR00237">
    <property type="entry name" value="GPCRRHODOPSN"/>
</dbReference>
<comment type="caution">
    <text evidence="12">The sequence shown here is derived from an EMBL/GenBank/DDBJ whole genome shotgun (WGS) entry which is preliminary data.</text>
</comment>
<evidence type="ECO:0000256" key="5">
    <source>
        <dbReference type="ARBA" id="ARBA00023040"/>
    </source>
</evidence>
<dbReference type="CDD" id="cd00637">
    <property type="entry name" value="7tm_classA_rhodopsin-like"/>
    <property type="match status" value="2"/>
</dbReference>
<dbReference type="Proteomes" id="UP001159405">
    <property type="component" value="Unassembled WGS sequence"/>
</dbReference>
<keyword evidence="5" id="KW-0297">G-protein coupled receptor</keyword>
<feature type="transmembrane region" description="Helical" evidence="10">
    <location>
        <begin position="47"/>
        <end position="70"/>
    </location>
</feature>
<dbReference type="EMBL" id="CALNXK010000181">
    <property type="protein sequence ID" value="CAH3173381.1"/>
    <property type="molecule type" value="Genomic_DNA"/>
</dbReference>
<feature type="transmembrane region" description="Helical" evidence="10">
    <location>
        <begin position="515"/>
        <end position="537"/>
    </location>
</feature>
<dbReference type="PANTHER" id="PTHR24246:SF27">
    <property type="entry name" value="ADENOSINE RECEPTOR, ISOFORM A"/>
    <property type="match status" value="1"/>
</dbReference>
<feature type="transmembrane region" description="Helical" evidence="10">
    <location>
        <begin position="209"/>
        <end position="229"/>
    </location>
</feature>
<dbReference type="Gene3D" id="1.20.1070.10">
    <property type="entry name" value="Rhodopsin 7-helix transmembrane proteins"/>
    <property type="match status" value="2"/>
</dbReference>
<evidence type="ECO:0000256" key="2">
    <source>
        <dbReference type="ARBA" id="ARBA00022475"/>
    </source>
</evidence>
<keyword evidence="2" id="KW-1003">Cell membrane</keyword>
<feature type="transmembrane region" description="Helical" evidence="10">
    <location>
        <begin position="429"/>
        <end position="450"/>
    </location>
</feature>
<dbReference type="InterPro" id="IPR017452">
    <property type="entry name" value="GPCR_Rhodpsn_7TM"/>
</dbReference>
<evidence type="ECO:0000313" key="13">
    <source>
        <dbReference type="Proteomes" id="UP001159405"/>
    </source>
</evidence>
<accession>A0ABN8R3L2</accession>
<evidence type="ECO:0000256" key="8">
    <source>
        <dbReference type="ARBA" id="ARBA00023180"/>
    </source>
</evidence>
<keyword evidence="9" id="KW-0807">Transducer</keyword>
<dbReference type="PANTHER" id="PTHR24246">
    <property type="entry name" value="OLFACTORY RECEPTOR AND ADENOSINE RECEPTOR"/>
    <property type="match status" value="1"/>
</dbReference>
<comment type="subcellular location">
    <subcellularLocation>
        <location evidence="1">Cell membrane</location>
        <topology evidence="1">Multi-pass membrane protein</topology>
    </subcellularLocation>
</comment>
<keyword evidence="3 10" id="KW-0812">Transmembrane</keyword>
<reference evidence="12 13" key="1">
    <citation type="submission" date="2022-05" db="EMBL/GenBank/DDBJ databases">
        <authorList>
            <consortium name="Genoscope - CEA"/>
            <person name="William W."/>
        </authorList>
    </citation>
    <scope>NUCLEOTIDE SEQUENCE [LARGE SCALE GENOMIC DNA]</scope>
</reference>
<evidence type="ECO:0000259" key="11">
    <source>
        <dbReference type="PROSITE" id="PS50262"/>
    </source>
</evidence>
<evidence type="ECO:0000256" key="6">
    <source>
        <dbReference type="ARBA" id="ARBA00023136"/>
    </source>
</evidence>
<gene>
    <name evidence="12" type="ORF">PLOB_00014046</name>
</gene>
<keyword evidence="4 10" id="KW-1133">Transmembrane helix</keyword>
<feature type="domain" description="G-protein coupled receptors family 1 profile" evidence="11">
    <location>
        <begin position="25"/>
        <end position="261"/>
    </location>
</feature>
<sequence>MSDIRDLEHVSLCIFILLSVFIVVANTFTVIVFWIHRNKLKRTFFLVINLTVADFLVGLTAIIVAGLPIANLPQQTGLRKMLGYQSLAASFHASSSASVFFLVLISLERAFALIWPLRHRVTGTKVYIYSVAIGWFAGIAMGVFNFLSTYEILDSVHYSVGFSVVINFCLVTICVSYLSIRKQINNRNPAIDSAHRMQSAEQNTRLSKTFFIVVGVSIAFWAPSVTFYCARDLGLIVYPEFVKYIITMLHLSNSLVNPIIYSLRMPIFLKSFRKLKHNEIVFLCILIFLSVVILMANTFTILVFWIHRHKLKRTFFLVINITLADLLVGFTAILETGAVVVLPRLSKTNHKGDMYSLSAFLYAFSSASVFSLVLISLERAFALIWPLRHRATGTIIYIYIVAIGWFAGIAMGVFYFLRMHKIFDFEDYAVGFSVVINFCLVTICVSCLSIRKKINNRNPALAIEFTRNGQRVQCERNTRLSKTFFIVIGVSLAFWAPGVTFFSVAKLCAFEYPQFVNYILAMLHLSNSFVNPMIYSLRKPIFMKTLKQSRNKFKIPNRSKKYIISNENL</sequence>
<feature type="transmembrane region" description="Helical" evidence="10">
    <location>
        <begin position="483"/>
        <end position="503"/>
    </location>
</feature>
<evidence type="ECO:0000256" key="3">
    <source>
        <dbReference type="ARBA" id="ARBA00022692"/>
    </source>
</evidence>
<keyword evidence="6 10" id="KW-0472">Membrane</keyword>
<feature type="transmembrane region" description="Helical" evidence="10">
    <location>
        <begin position="127"/>
        <end position="147"/>
    </location>
</feature>
<keyword evidence="13" id="KW-1185">Reference proteome</keyword>
<name>A0ABN8R3L2_9CNID</name>
<evidence type="ECO:0000256" key="7">
    <source>
        <dbReference type="ARBA" id="ARBA00023170"/>
    </source>
</evidence>
<dbReference type="SUPFAM" id="SSF81321">
    <property type="entry name" value="Family A G protein-coupled receptor-like"/>
    <property type="match status" value="2"/>
</dbReference>
<evidence type="ECO:0000256" key="10">
    <source>
        <dbReference type="SAM" id="Phobius"/>
    </source>
</evidence>
<evidence type="ECO:0000256" key="4">
    <source>
        <dbReference type="ARBA" id="ARBA00022989"/>
    </source>
</evidence>
<feature type="domain" description="G-protein coupled receptors family 1 profile" evidence="11">
    <location>
        <begin position="296"/>
        <end position="535"/>
    </location>
</feature>
<dbReference type="Pfam" id="PF00001">
    <property type="entry name" value="7tm_1"/>
    <property type="match status" value="2"/>
</dbReference>
<feature type="transmembrane region" description="Helical" evidence="10">
    <location>
        <begin position="354"/>
        <end position="375"/>
    </location>
</feature>
<keyword evidence="8" id="KW-0325">Glycoprotein</keyword>
<protein>
    <recommendedName>
        <fullName evidence="11">G-protein coupled receptors family 1 profile domain-containing protein</fullName>
    </recommendedName>
</protein>
<dbReference type="PROSITE" id="PS50262">
    <property type="entry name" value="G_PROTEIN_RECEP_F1_2"/>
    <property type="match status" value="2"/>
</dbReference>
<keyword evidence="7" id="KW-0675">Receptor</keyword>
<feature type="transmembrane region" description="Helical" evidence="10">
    <location>
        <begin position="82"/>
        <end position="107"/>
    </location>
</feature>